<comment type="caution">
    <text evidence="2">The sequence shown here is derived from an EMBL/GenBank/DDBJ whole genome shotgun (WGS) entry which is preliminary data.</text>
</comment>
<feature type="compositionally biased region" description="Basic and acidic residues" evidence="1">
    <location>
        <begin position="402"/>
        <end position="424"/>
    </location>
</feature>
<gene>
    <name evidence="2" type="ORF">CSUI_010652</name>
</gene>
<evidence type="ECO:0000256" key="1">
    <source>
        <dbReference type="SAM" id="MobiDB-lite"/>
    </source>
</evidence>
<feature type="region of interest" description="Disordered" evidence="1">
    <location>
        <begin position="306"/>
        <end position="424"/>
    </location>
</feature>
<dbReference type="OrthoDB" id="372049at2759"/>
<feature type="compositionally biased region" description="Basic and acidic residues" evidence="1">
    <location>
        <begin position="316"/>
        <end position="361"/>
    </location>
</feature>
<reference evidence="2 3" key="1">
    <citation type="journal article" date="2017" name="Int. J. Parasitol.">
        <title>The genome of the protozoan parasite Cystoisospora suis and a reverse vaccinology approach to identify vaccine candidates.</title>
        <authorList>
            <person name="Palmieri N."/>
            <person name="Shrestha A."/>
            <person name="Ruttkowski B."/>
            <person name="Beck T."/>
            <person name="Vogl C."/>
            <person name="Tomley F."/>
            <person name="Blake D.P."/>
            <person name="Joachim A."/>
        </authorList>
    </citation>
    <scope>NUCLEOTIDE SEQUENCE [LARGE SCALE GENOMIC DNA]</scope>
    <source>
        <strain evidence="2 3">Wien I</strain>
    </source>
</reference>
<organism evidence="2 3">
    <name type="scientific">Cystoisospora suis</name>
    <dbReference type="NCBI Taxonomy" id="483139"/>
    <lineage>
        <taxon>Eukaryota</taxon>
        <taxon>Sar</taxon>
        <taxon>Alveolata</taxon>
        <taxon>Apicomplexa</taxon>
        <taxon>Conoidasida</taxon>
        <taxon>Coccidia</taxon>
        <taxon>Eucoccidiorida</taxon>
        <taxon>Eimeriorina</taxon>
        <taxon>Sarcocystidae</taxon>
        <taxon>Cystoisospora</taxon>
    </lineage>
</organism>
<keyword evidence="3" id="KW-1185">Reference proteome</keyword>
<proteinExistence type="predicted"/>
<name>A0A2C6KEH1_9APIC</name>
<dbReference type="Proteomes" id="UP000221165">
    <property type="component" value="Unassembled WGS sequence"/>
</dbReference>
<sequence>MNALAQQFAGYVPTFGDAKKQDAYPGFPSSTTIVKQGSVIREVTTSPLLATAMQKLQEPNAEFAEHVATMLRPLSGTAVEQGSYPSSAVMSRVASEIPLQAMGSKVEVRHVQRTVEVPSKTEKRLIPKPAPVDTAFIVPKFEDREVRVVMRQTITPTIEETEEVVEVPVARYVPYLVPVDVYVPRAVAVPVIHTHESTEETPVQVPKQTVDQLLREMNPHLQEIDRFNAEQNRKFQELIQKSKNAADKVGVPVPEPQSTPLVQITEVHTDEVAGTAGASLKQISFSVGGYSATEVENYFNMLTRPMEENTSEPAEVAEKEGKESEEVPEVSKKTEGQTVEKEGETEVEKAKAEGKPLERRVSSSLSTNAPASMDFTEPLKSGDSAPSKKSSSELIDAPGPESLKKGGADDTESTSEKSSNHDSN</sequence>
<dbReference type="RefSeq" id="XP_067917272.1">
    <property type="nucleotide sequence ID" value="XM_068070754.1"/>
</dbReference>
<protein>
    <submittedName>
        <fullName evidence="2">Alveolin domain containing intermediate filament imc7</fullName>
    </submittedName>
</protein>
<evidence type="ECO:0000313" key="3">
    <source>
        <dbReference type="Proteomes" id="UP000221165"/>
    </source>
</evidence>
<dbReference type="EMBL" id="MIGC01007911">
    <property type="protein sequence ID" value="PHJ15539.1"/>
    <property type="molecule type" value="Genomic_DNA"/>
</dbReference>
<dbReference type="GeneID" id="94433965"/>
<accession>A0A2C6KEH1</accession>
<dbReference type="VEuPathDB" id="ToxoDB:CSUI_010652"/>
<evidence type="ECO:0000313" key="2">
    <source>
        <dbReference type="EMBL" id="PHJ15539.1"/>
    </source>
</evidence>
<dbReference type="AlphaFoldDB" id="A0A2C6KEH1"/>